<protein>
    <recommendedName>
        <fullName evidence="2 3">Single-stranded DNA-binding protein</fullName>
        <shortName evidence="2">SSB</shortName>
    </recommendedName>
</protein>
<gene>
    <name evidence="5" type="ORF">FG904_01065</name>
</gene>
<sequence>MNYNKVTLVGRLTSDPVLSKSSSGVEYCRGTVAINRPTSSTSQQNIVDFIPFVAWRQNAVFLANNLVKGSLILIEGSIQTGNFNNTQINQLVRTTDISVDRLIPLQSREETLSRRQANLNKTSAGAFLNNNLNTPNRVPQFSNLNSYAQPANSNQSQPNSAITPTNIFNNSQSSSTNSSLDGFSFDNKPKHELNTIFAETSDISDGFDDDLE</sequence>
<feature type="compositionally biased region" description="Polar residues" evidence="4">
    <location>
        <begin position="138"/>
        <end position="168"/>
    </location>
</feature>
<evidence type="ECO:0000313" key="6">
    <source>
        <dbReference type="Proteomes" id="UP000305457"/>
    </source>
</evidence>
<dbReference type="GO" id="GO:0006260">
    <property type="term" value="P:DNA replication"/>
    <property type="evidence" value="ECO:0007669"/>
    <property type="project" value="InterPro"/>
</dbReference>
<evidence type="ECO:0000256" key="4">
    <source>
        <dbReference type="SAM" id="MobiDB-lite"/>
    </source>
</evidence>
<dbReference type="InterPro" id="IPR012340">
    <property type="entry name" value="NA-bd_OB-fold"/>
</dbReference>
<dbReference type="RefSeq" id="WP_139592091.1">
    <property type="nucleotide sequence ID" value="NZ_CP040825.1"/>
</dbReference>
<name>A0A5B7XUQ0_9MOLU</name>
<dbReference type="PANTHER" id="PTHR10302:SF27">
    <property type="entry name" value="SINGLE-STRANDED DNA-BINDING PROTEIN"/>
    <property type="match status" value="1"/>
</dbReference>
<dbReference type="Proteomes" id="UP000305457">
    <property type="component" value="Chromosome"/>
</dbReference>
<evidence type="ECO:0000313" key="5">
    <source>
        <dbReference type="EMBL" id="QCZ36608.1"/>
    </source>
</evidence>
<organism evidence="5 6">
    <name type="scientific">Mycoplasma nasistruthionis</name>
    <dbReference type="NCBI Taxonomy" id="353852"/>
    <lineage>
        <taxon>Bacteria</taxon>
        <taxon>Bacillati</taxon>
        <taxon>Mycoplasmatota</taxon>
        <taxon>Mollicutes</taxon>
        <taxon>Mycoplasmataceae</taxon>
        <taxon>Mycoplasma</taxon>
    </lineage>
</organism>
<dbReference type="GO" id="GO:0009295">
    <property type="term" value="C:nucleoid"/>
    <property type="evidence" value="ECO:0007669"/>
    <property type="project" value="TreeGrafter"/>
</dbReference>
<dbReference type="CDD" id="cd04496">
    <property type="entry name" value="SSB_OBF"/>
    <property type="match status" value="1"/>
</dbReference>
<dbReference type="EMBL" id="CP040825">
    <property type="protein sequence ID" value="QCZ36608.1"/>
    <property type="molecule type" value="Genomic_DNA"/>
</dbReference>
<comment type="subunit">
    <text evidence="2">Homotetramer.</text>
</comment>
<dbReference type="Pfam" id="PF00436">
    <property type="entry name" value="SSB"/>
    <property type="match status" value="1"/>
</dbReference>
<dbReference type="KEGG" id="mnh:FG904_01065"/>
<dbReference type="InterPro" id="IPR011344">
    <property type="entry name" value="ssDNA-bd"/>
</dbReference>
<feature type="region of interest" description="Disordered" evidence="4">
    <location>
        <begin position="138"/>
        <end position="183"/>
    </location>
</feature>
<dbReference type="GO" id="GO:0003697">
    <property type="term" value="F:single-stranded DNA binding"/>
    <property type="evidence" value="ECO:0007669"/>
    <property type="project" value="UniProtKB-UniRule"/>
</dbReference>
<dbReference type="PROSITE" id="PS50935">
    <property type="entry name" value="SSB"/>
    <property type="match status" value="1"/>
</dbReference>
<evidence type="ECO:0000256" key="2">
    <source>
        <dbReference type="HAMAP-Rule" id="MF_00984"/>
    </source>
</evidence>
<dbReference type="HAMAP" id="MF_00984">
    <property type="entry name" value="SSB"/>
    <property type="match status" value="1"/>
</dbReference>
<accession>A0A5B7XUQ0</accession>
<dbReference type="SUPFAM" id="SSF50249">
    <property type="entry name" value="Nucleic acid-binding proteins"/>
    <property type="match status" value="1"/>
</dbReference>
<dbReference type="Gene3D" id="2.40.50.140">
    <property type="entry name" value="Nucleic acid-binding proteins"/>
    <property type="match status" value="1"/>
</dbReference>
<evidence type="ECO:0000256" key="1">
    <source>
        <dbReference type="ARBA" id="ARBA00023125"/>
    </source>
</evidence>
<feature type="compositionally biased region" description="Low complexity" evidence="4">
    <location>
        <begin position="169"/>
        <end position="179"/>
    </location>
</feature>
<dbReference type="OrthoDB" id="9809878at2"/>
<proteinExistence type="inferred from homology"/>
<reference evidence="5 6" key="1">
    <citation type="submission" date="2019-06" db="EMBL/GenBank/DDBJ databases">
        <title>Mycoplasma sp. 2F1A isolated from ostrich.</title>
        <authorList>
            <person name="Spergser J."/>
        </authorList>
    </citation>
    <scope>NUCLEOTIDE SEQUENCE [LARGE SCALE GENOMIC DNA]</scope>
    <source>
        <strain evidence="5 6">2F1A</strain>
    </source>
</reference>
<evidence type="ECO:0000256" key="3">
    <source>
        <dbReference type="RuleBase" id="RU000524"/>
    </source>
</evidence>
<dbReference type="InterPro" id="IPR000424">
    <property type="entry name" value="Primosome_PriB/ssb"/>
</dbReference>
<comment type="caution">
    <text evidence="2">Lacks conserved residue(s) required for the propagation of feature annotation.</text>
</comment>
<dbReference type="AlphaFoldDB" id="A0A5B7XUQ0"/>
<dbReference type="NCBIfam" id="TIGR00621">
    <property type="entry name" value="ssb"/>
    <property type="match status" value="1"/>
</dbReference>
<dbReference type="PANTHER" id="PTHR10302">
    <property type="entry name" value="SINGLE-STRANDED DNA-BINDING PROTEIN"/>
    <property type="match status" value="1"/>
</dbReference>
<keyword evidence="1 2" id="KW-0238">DNA-binding</keyword>